<sequence>MKEMRTRKNAGNLAFSITLDSMENTTLDFVAPDETTFHYWTDGINALLGQEMTSKQKKEDFDTLLSMEIKLRLLDTEGVDISKDPPPIPEDPENYDFCFES</sequence>
<evidence type="ECO:0000259" key="1">
    <source>
        <dbReference type="PROSITE" id="PS50003"/>
    </source>
</evidence>
<dbReference type="PROSITE" id="PS50003">
    <property type="entry name" value="PH_DOMAIN"/>
    <property type="match status" value="1"/>
</dbReference>
<name>W8ABF7_CERCA</name>
<dbReference type="SUPFAM" id="SSF50729">
    <property type="entry name" value="PH domain-like"/>
    <property type="match status" value="1"/>
</dbReference>
<protein>
    <submittedName>
        <fullName evidence="2">Engulfment and cell motility protein 1</fullName>
    </submittedName>
</protein>
<reference evidence="2" key="2">
    <citation type="journal article" date="2014" name="BMC Genomics">
        <title>A genomic perspective to assessing quality of mass-reared SIT flies used in Mediterranean fruit fly (Ceratitis capitata) eradication in California.</title>
        <authorList>
            <person name="Calla B."/>
            <person name="Hall B."/>
            <person name="Hou S."/>
            <person name="Geib S.M."/>
        </authorList>
    </citation>
    <scope>NUCLEOTIDE SEQUENCE</scope>
</reference>
<proteinExistence type="evidence at transcript level"/>
<reference evidence="2" key="1">
    <citation type="submission" date="2013-07" db="EMBL/GenBank/DDBJ databases">
        <authorList>
            <person name="Geib S."/>
        </authorList>
    </citation>
    <scope>NUCLEOTIDE SEQUENCE</scope>
</reference>
<dbReference type="InterPro" id="IPR001849">
    <property type="entry name" value="PH_domain"/>
</dbReference>
<dbReference type="Pfam" id="PF16457">
    <property type="entry name" value="PH_12"/>
    <property type="match status" value="1"/>
</dbReference>
<dbReference type="EMBL" id="GAMC01021360">
    <property type="protein sequence ID" value="JAB85195.1"/>
    <property type="molecule type" value="mRNA"/>
</dbReference>
<dbReference type="OrthoDB" id="28413at2759"/>
<dbReference type="Gene3D" id="6.10.10.90">
    <property type="match status" value="1"/>
</dbReference>
<gene>
    <name evidence="2" type="primary">ELMO1</name>
</gene>
<evidence type="ECO:0000313" key="2">
    <source>
        <dbReference type="EMBL" id="JAB85195.1"/>
    </source>
</evidence>
<dbReference type="AlphaFoldDB" id="W8ABF7"/>
<accession>W8ABF7</accession>
<organism evidence="2">
    <name type="scientific">Ceratitis capitata</name>
    <name type="common">Mediterranean fruit fly</name>
    <name type="synonym">Tephritis capitata</name>
    <dbReference type="NCBI Taxonomy" id="7213"/>
    <lineage>
        <taxon>Eukaryota</taxon>
        <taxon>Metazoa</taxon>
        <taxon>Ecdysozoa</taxon>
        <taxon>Arthropoda</taxon>
        <taxon>Hexapoda</taxon>
        <taxon>Insecta</taxon>
        <taxon>Pterygota</taxon>
        <taxon>Neoptera</taxon>
        <taxon>Endopterygota</taxon>
        <taxon>Diptera</taxon>
        <taxon>Brachycera</taxon>
        <taxon>Muscomorpha</taxon>
        <taxon>Tephritoidea</taxon>
        <taxon>Tephritidae</taxon>
        <taxon>Ceratitis</taxon>
        <taxon>Ceratitis</taxon>
    </lineage>
</organism>
<feature type="domain" description="PH" evidence="1">
    <location>
        <begin position="1"/>
        <end position="49"/>
    </location>
</feature>